<dbReference type="GO" id="GO:0003700">
    <property type="term" value="F:DNA-binding transcription factor activity"/>
    <property type="evidence" value="ECO:0007669"/>
    <property type="project" value="TreeGrafter"/>
</dbReference>
<comment type="caution">
    <text evidence="4">The sequence shown here is derived from an EMBL/GenBank/DDBJ whole genome shotgun (WGS) entry which is preliminary data.</text>
</comment>
<dbReference type="SUPFAM" id="SSF47413">
    <property type="entry name" value="lambda repressor-like DNA-binding domains"/>
    <property type="match status" value="1"/>
</dbReference>
<dbReference type="OrthoDB" id="9812960at2"/>
<dbReference type="GO" id="GO:0003677">
    <property type="term" value="F:DNA binding"/>
    <property type="evidence" value="ECO:0007669"/>
    <property type="project" value="UniProtKB-KW"/>
</dbReference>
<organism evidence="4 5">
    <name type="scientific">Tumebacillus flagellatus</name>
    <dbReference type="NCBI Taxonomy" id="1157490"/>
    <lineage>
        <taxon>Bacteria</taxon>
        <taxon>Bacillati</taxon>
        <taxon>Bacillota</taxon>
        <taxon>Bacilli</taxon>
        <taxon>Bacillales</taxon>
        <taxon>Alicyclobacillaceae</taxon>
        <taxon>Tumebacillus</taxon>
    </lineage>
</organism>
<evidence type="ECO:0000256" key="2">
    <source>
        <dbReference type="PROSITE-ProRule" id="PRU00339"/>
    </source>
</evidence>
<dbReference type="InterPro" id="IPR019734">
    <property type="entry name" value="TPR_rpt"/>
</dbReference>
<dbReference type="InterPro" id="IPR011990">
    <property type="entry name" value="TPR-like_helical_dom_sf"/>
</dbReference>
<dbReference type="CDD" id="cd00093">
    <property type="entry name" value="HTH_XRE"/>
    <property type="match status" value="1"/>
</dbReference>
<evidence type="ECO:0000256" key="1">
    <source>
        <dbReference type="ARBA" id="ARBA00023125"/>
    </source>
</evidence>
<dbReference type="STRING" id="1157490.EL26_20080"/>
<dbReference type="PROSITE" id="PS50005">
    <property type="entry name" value="TPR"/>
    <property type="match status" value="1"/>
</dbReference>
<dbReference type="PROSITE" id="PS50943">
    <property type="entry name" value="HTH_CROC1"/>
    <property type="match status" value="1"/>
</dbReference>
<dbReference type="SUPFAM" id="SSF48452">
    <property type="entry name" value="TPR-like"/>
    <property type="match status" value="2"/>
</dbReference>
<evidence type="ECO:0000313" key="5">
    <source>
        <dbReference type="Proteomes" id="UP000027931"/>
    </source>
</evidence>
<dbReference type="GO" id="GO:0005829">
    <property type="term" value="C:cytosol"/>
    <property type="evidence" value="ECO:0007669"/>
    <property type="project" value="TreeGrafter"/>
</dbReference>
<dbReference type="Proteomes" id="UP000027931">
    <property type="component" value="Unassembled WGS sequence"/>
</dbReference>
<dbReference type="Gene3D" id="1.10.260.40">
    <property type="entry name" value="lambda repressor-like DNA-binding domains"/>
    <property type="match status" value="1"/>
</dbReference>
<dbReference type="SMART" id="SM00028">
    <property type="entry name" value="TPR"/>
    <property type="match status" value="4"/>
</dbReference>
<feature type="domain" description="HTH cro/C1-type" evidence="3">
    <location>
        <begin position="11"/>
        <end position="65"/>
    </location>
</feature>
<keyword evidence="5" id="KW-1185">Reference proteome</keyword>
<dbReference type="AlphaFoldDB" id="A0A074LM17"/>
<keyword evidence="1" id="KW-0238">DNA-binding</keyword>
<keyword evidence="2" id="KW-0802">TPR repeat</keyword>
<proteinExistence type="predicted"/>
<accession>A0A074LM17</accession>
<dbReference type="SMART" id="SM00530">
    <property type="entry name" value="HTH_XRE"/>
    <property type="match status" value="1"/>
</dbReference>
<dbReference type="InterPro" id="IPR001387">
    <property type="entry name" value="Cro/C1-type_HTH"/>
</dbReference>
<dbReference type="EMBL" id="JMIR01000035">
    <property type="protein sequence ID" value="KEO81585.1"/>
    <property type="molecule type" value="Genomic_DNA"/>
</dbReference>
<dbReference type="Gene3D" id="1.25.40.10">
    <property type="entry name" value="Tetratricopeptide repeat domain"/>
    <property type="match status" value="2"/>
</dbReference>
<dbReference type="InterPro" id="IPR010982">
    <property type="entry name" value="Lambda_DNA-bd_dom_sf"/>
</dbReference>
<name>A0A074LM17_9BACL</name>
<dbReference type="PANTHER" id="PTHR46797:SF1">
    <property type="entry name" value="METHYLPHOSPHONATE SYNTHASE"/>
    <property type="match status" value="1"/>
</dbReference>
<evidence type="ECO:0000313" key="4">
    <source>
        <dbReference type="EMBL" id="KEO81585.1"/>
    </source>
</evidence>
<protein>
    <recommendedName>
        <fullName evidence="3">HTH cro/C1-type domain-containing protein</fullName>
    </recommendedName>
</protein>
<dbReference type="InterPro" id="IPR050807">
    <property type="entry name" value="TransReg_Diox_bact_type"/>
</dbReference>
<dbReference type="PANTHER" id="PTHR46797">
    <property type="entry name" value="HTH-TYPE TRANSCRIPTIONAL REGULATOR"/>
    <property type="match status" value="1"/>
</dbReference>
<dbReference type="eggNOG" id="COG1396">
    <property type="taxonomic scope" value="Bacteria"/>
</dbReference>
<gene>
    <name evidence="4" type="ORF">EL26_20080</name>
</gene>
<reference evidence="4 5" key="1">
    <citation type="journal article" date="2013" name="Int. J. Syst. Evol. Microbiol.">
        <title>Tumebacillus flagellatus sp. nov., an alpha-amylase/pullulanase-producing bacterium isolated from cassava wastewater.</title>
        <authorList>
            <person name="Wang Q."/>
            <person name="Xie N."/>
            <person name="Qin Y."/>
            <person name="Shen N."/>
            <person name="Zhu J."/>
            <person name="Mi H."/>
            <person name="Huang R."/>
        </authorList>
    </citation>
    <scope>NUCLEOTIDE SEQUENCE [LARGE SCALE GENOMIC DNA]</scope>
    <source>
        <strain evidence="4 5">GST4</strain>
    </source>
</reference>
<feature type="repeat" description="TPR" evidence="2">
    <location>
        <begin position="311"/>
        <end position="344"/>
    </location>
</feature>
<dbReference type="RefSeq" id="WP_052036583.1">
    <property type="nucleotide sequence ID" value="NZ_JMIR01000035.1"/>
</dbReference>
<evidence type="ECO:0000259" key="3">
    <source>
        <dbReference type="PROSITE" id="PS50943"/>
    </source>
</evidence>
<dbReference type="Pfam" id="PF01381">
    <property type="entry name" value="HTH_3"/>
    <property type="match status" value="1"/>
</dbReference>
<sequence>MSQFASLGSKLKSYREAKGFNQKELAEKSGISPSTVSALENGRFTPSPDLLQRIALALGLPLHDLVDQPTELTVEALLDVARLQLLRREEALALQTIAQIRERGTLLEDQQDELQLLEASARLAQPDRLPALEMLYALVYKLELAAQIDHVFVARVQLALGEGWMQNGDFVTAVHHLKRGLEVMNQLPVPDALVLAQLHHSLSACSHLLRDEDEMSASIAKAAELFHATNSPRSIGEMYRELAQSYHEKNDPVRAARAYQQAVACYEIALHLDWKVRFDGYAAFLTGQPPDVTLAALQKQLEVPLEPLDEALAYTRIGKVHLNLNDLPAAKAAIMKALELSAPHGTTGVYAYAMLVQAEVLLAAGEYDLASETAFAASDLYAQLPFYHTNLKECLRIGKEAVLRMRGGGNG</sequence>